<name>A0A1H0VD09_9BACI</name>
<evidence type="ECO:0000313" key="2">
    <source>
        <dbReference type="Proteomes" id="UP000199159"/>
    </source>
</evidence>
<dbReference type="Pfam" id="PF12788">
    <property type="entry name" value="YmaF"/>
    <property type="match status" value="1"/>
</dbReference>
<protein>
    <submittedName>
        <fullName evidence="1">YmaF family protein</fullName>
    </submittedName>
</protein>
<dbReference type="AlphaFoldDB" id="A0A1H0VD09"/>
<dbReference type="RefSeq" id="WP_090855301.1">
    <property type="nucleotide sequence ID" value="NZ_FNJU01000006.1"/>
</dbReference>
<dbReference type="InterPro" id="IPR024307">
    <property type="entry name" value="YmaF"/>
</dbReference>
<sequence length="129" mass="14899">MSVDWSNKPHHAHYFYALSSEDVDHRHVVEGFTFNVNGSSDDEHVHHYTGLTRFTNRHYHRFYGITGPAIPKDDGGHYHEISGRVYKNYNDPLNIKYGGVVYSTSKKEVHDHKYEGKTGEGIGYFPEGW</sequence>
<reference evidence="2" key="1">
    <citation type="submission" date="2016-10" db="EMBL/GenBank/DDBJ databases">
        <authorList>
            <person name="Varghese N."/>
            <person name="Submissions S."/>
        </authorList>
    </citation>
    <scope>NUCLEOTIDE SEQUENCE [LARGE SCALE GENOMIC DNA]</scope>
    <source>
        <strain evidence="2">IBRC-M10078</strain>
    </source>
</reference>
<gene>
    <name evidence="1" type="ORF">SAMN05216565_106207</name>
</gene>
<accession>A0A1H0VD09</accession>
<proteinExistence type="predicted"/>
<evidence type="ECO:0000313" key="1">
    <source>
        <dbReference type="EMBL" id="SDP76459.1"/>
    </source>
</evidence>
<keyword evidence="2" id="KW-1185">Reference proteome</keyword>
<dbReference type="Proteomes" id="UP000199159">
    <property type="component" value="Unassembled WGS sequence"/>
</dbReference>
<organism evidence="1 2">
    <name type="scientific">Litchfieldia salsa</name>
    <dbReference type="NCBI Taxonomy" id="930152"/>
    <lineage>
        <taxon>Bacteria</taxon>
        <taxon>Bacillati</taxon>
        <taxon>Bacillota</taxon>
        <taxon>Bacilli</taxon>
        <taxon>Bacillales</taxon>
        <taxon>Bacillaceae</taxon>
        <taxon>Litchfieldia</taxon>
    </lineage>
</organism>
<dbReference type="OrthoDB" id="2967209at2"/>
<dbReference type="EMBL" id="FNJU01000006">
    <property type="protein sequence ID" value="SDP76459.1"/>
    <property type="molecule type" value="Genomic_DNA"/>
</dbReference>